<dbReference type="EMBL" id="JAJJMB010000440">
    <property type="protein sequence ID" value="KAI3962184.1"/>
    <property type="molecule type" value="Genomic_DNA"/>
</dbReference>
<dbReference type="Proteomes" id="UP001202328">
    <property type="component" value="Unassembled WGS sequence"/>
</dbReference>
<proteinExistence type="predicted"/>
<feature type="non-terminal residue" evidence="1">
    <location>
        <position position="1"/>
    </location>
</feature>
<evidence type="ECO:0000313" key="1">
    <source>
        <dbReference type="EMBL" id="KAI3962184.1"/>
    </source>
</evidence>
<reference evidence="1" key="1">
    <citation type="submission" date="2022-04" db="EMBL/GenBank/DDBJ databases">
        <title>A functionally conserved STORR gene fusion in Papaver species that diverged 16.8 million years ago.</title>
        <authorList>
            <person name="Catania T."/>
        </authorList>
    </citation>
    <scope>NUCLEOTIDE SEQUENCE</scope>
    <source>
        <strain evidence="1">S-188037</strain>
    </source>
</reference>
<dbReference type="AlphaFoldDB" id="A0AAD4TLH3"/>
<protein>
    <submittedName>
        <fullName evidence="1">Uncharacterized protein</fullName>
    </submittedName>
</protein>
<organism evidence="1 2">
    <name type="scientific">Papaver atlanticum</name>
    <dbReference type="NCBI Taxonomy" id="357466"/>
    <lineage>
        <taxon>Eukaryota</taxon>
        <taxon>Viridiplantae</taxon>
        <taxon>Streptophyta</taxon>
        <taxon>Embryophyta</taxon>
        <taxon>Tracheophyta</taxon>
        <taxon>Spermatophyta</taxon>
        <taxon>Magnoliopsida</taxon>
        <taxon>Ranunculales</taxon>
        <taxon>Papaveraceae</taxon>
        <taxon>Papaveroideae</taxon>
        <taxon>Papaver</taxon>
    </lineage>
</organism>
<name>A0AAD4TLH3_9MAGN</name>
<evidence type="ECO:0000313" key="2">
    <source>
        <dbReference type="Proteomes" id="UP001202328"/>
    </source>
</evidence>
<comment type="caution">
    <text evidence="1">The sequence shown here is derived from an EMBL/GenBank/DDBJ whole genome shotgun (WGS) entry which is preliminary data.</text>
</comment>
<keyword evidence="2" id="KW-1185">Reference proteome</keyword>
<gene>
    <name evidence="1" type="ORF">MKW98_005815</name>
</gene>
<sequence length="292" mass="33140">TSTVSIHPLFQKKDMQTAELLKLTPMFTTPSSITKKRQTHFTSNFPKIHMITSKPLPFHISSCSNKDNADANSVLIKQAPAPVLRKDIPKFSILTGNKLQLHSAIEAIFLAVRRVFSSAIKLVSPRETSSFVLENDLILLEYNGEEIVGVVQHVVHHVEMCLMETTLLCELGLKDFKINCDNVFNLTLLNEKKEKMWLIYTSVECKEDDAMKMVDEIKDILNAHDDVKPNPKMVGVDFMDPQRKIDVMCHVACSKLKAPHFQSYMEIRKKLFSDIDKIRSKHGSKDDSVLGD</sequence>
<accession>A0AAD4TLH3</accession>